<comment type="caution">
    <text evidence="1">The sequence shown here is derived from an EMBL/GenBank/DDBJ whole genome shotgun (WGS) entry which is preliminary data.</text>
</comment>
<evidence type="ECO:0000313" key="3">
    <source>
        <dbReference type="Proteomes" id="UP000499080"/>
    </source>
</evidence>
<reference evidence="1 3" key="1">
    <citation type="journal article" date="2019" name="Sci. Rep.">
        <title>Orb-weaving spider Araneus ventricosus genome elucidates the spidroin gene catalogue.</title>
        <authorList>
            <person name="Kono N."/>
            <person name="Nakamura H."/>
            <person name="Ohtoshi R."/>
            <person name="Moran D.A.P."/>
            <person name="Shinohara A."/>
            <person name="Yoshida Y."/>
            <person name="Fujiwara M."/>
            <person name="Mori M."/>
            <person name="Tomita M."/>
            <person name="Arakawa K."/>
        </authorList>
    </citation>
    <scope>NUCLEOTIDE SEQUENCE [LARGE SCALE GENOMIC DNA]</scope>
</reference>
<sequence>VDCGNKTEGWQLRPMDKLPVVVAPLDGRLMVKSTMCSPVESKRRTD</sequence>
<dbReference type="EMBL" id="BGPR01259289">
    <property type="protein sequence ID" value="GBM66541.1"/>
    <property type="molecule type" value="Genomic_DNA"/>
</dbReference>
<protein>
    <submittedName>
        <fullName evidence="1">Uncharacterized protein</fullName>
    </submittedName>
</protein>
<accession>A0A4Y2HMP4</accession>
<proteinExistence type="predicted"/>
<evidence type="ECO:0000313" key="1">
    <source>
        <dbReference type="EMBL" id="GBM66480.1"/>
    </source>
</evidence>
<evidence type="ECO:0000313" key="2">
    <source>
        <dbReference type="EMBL" id="GBM66541.1"/>
    </source>
</evidence>
<dbReference type="Proteomes" id="UP000499080">
    <property type="component" value="Unassembled WGS sequence"/>
</dbReference>
<dbReference type="AlphaFoldDB" id="A0A4Y2HMP4"/>
<keyword evidence="3" id="KW-1185">Reference proteome</keyword>
<gene>
    <name evidence="1" type="ORF">AVEN_194316_1</name>
    <name evidence="2" type="ORF">AVEN_33965_1</name>
</gene>
<dbReference type="EMBL" id="BGPR01259266">
    <property type="protein sequence ID" value="GBM66480.1"/>
    <property type="molecule type" value="Genomic_DNA"/>
</dbReference>
<name>A0A4Y2HMP4_ARAVE</name>
<organism evidence="1 3">
    <name type="scientific">Araneus ventricosus</name>
    <name type="common">Orbweaver spider</name>
    <name type="synonym">Epeira ventricosa</name>
    <dbReference type="NCBI Taxonomy" id="182803"/>
    <lineage>
        <taxon>Eukaryota</taxon>
        <taxon>Metazoa</taxon>
        <taxon>Ecdysozoa</taxon>
        <taxon>Arthropoda</taxon>
        <taxon>Chelicerata</taxon>
        <taxon>Arachnida</taxon>
        <taxon>Araneae</taxon>
        <taxon>Araneomorphae</taxon>
        <taxon>Entelegynae</taxon>
        <taxon>Araneoidea</taxon>
        <taxon>Araneidae</taxon>
        <taxon>Araneus</taxon>
    </lineage>
</organism>
<feature type="non-terminal residue" evidence="1">
    <location>
        <position position="1"/>
    </location>
</feature>